<dbReference type="PIRSF" id="PIRSF008546">
    <property type="entry name" value="UCP008546"/>
    <property type="match status" value="1"/>
</dbReference>
<accession>A0A2U8W7J2</accession>
<dbReference type="SUPFAM" id="SSF140736">
    <property type="entry name" value="Rv1873-like"/>
    <property type="match status" value="1"/>
</dbReference>
<protein>
    <submittedName>
        <fullName evidence="1">DUF1810 domain-containing protein</fullName>
    </submittedName>
</protein>
<name>A0A2U8W7J2_9HYPH</name>
<keyword evidence="2" id="KW-1185">Reference proteome</keyword>
<evidence type="ECO:0000313" key="1">
    <source>
        <dbReference type="EMBL" id="AWN41581.1"/>
    </source>
</evidence>
<organism evidence="1 2">
    <name type="scientific">Methylobacterium durans</name>
    <dbReference type="NCBI Taxonomy" id="2202825"/>
    <lineage>
        <taxon>Bacteria</taxon>
        <taxon>Pseudomonadati</taxon>
        <taxon>Pseudomonadota</taxon>
        <taxon>Alphaproteobacteria</taxon>
        <taxon>Hyphomicrobiales</taxon>
        <taxon>Methylobacteriaceae</taxon>
        <taxon>Methylobacterium</taxon>
    </lineage>
</organism>
<evidence type="ECO:0000313" key="2">
    <source>
        <dbReference type="Proteomes" id="UP000245926"/>
    </source>
</evidence>
<sequence length="144" mass="16142">MTDPFDLARFVDAQSGVYEQALRELMAGHKRSHWMWFIFPQIAGLGFSAMAQRYAVGSLDEARAYLQHPLLGPRLGRCTEAVNRVSGRSAHAIFGSPDDMKFRSSMTLFGRAAPDALPFRTALDRYFGGQEDPRTLEKLQASCR</sequence>
<dbReference type="RefSeq" id="WP_109890727.1">
    <property type="nucleotide sequence ID" value="NZ_CP029550.1"/>
</dbReference>
<dbReference type="EMBL" id="CP029550">
    <property type="protein sequence ID" value="AWN41581.1"/>
    <property type="molecule type" value="Genomic_DNA"/>
</dbReference>
<dbReference type="OrthoDB" id="9801870at2"/>
<dbReference type="InterPro" id="IPR014937">
    <property type="entry name" value="DUF1810"/>
</dbReference>
<dbReference type="Proteomes" id="UP000245926">
    <property type="component" value="Chromosome"/>
</dbReference>
<proteinExistence type="predicted"/>
<dbReference type="Pfam" id="PF08837">
    <property type="entry name" value="DUF1810"/>
    <property type="match status" value="1"/>
</dbReference>
<dbReference type="Gene3D" id="1.25.40.380">
    <property type="entry name" value="Protein of unknown function DUF1810"/>
    <property type="match status" value="1"/>
</dbReference>
<reference evidence="2" key="1">
    <citation type="submission" date="2018-05" db="EMBL/GenBank/DDBJ databases">
        <title>Complete Genome Sequence of Methylobacterium sp. 17SD2-17.</title>
        <authorList>
            <person name="Srinivasan S."/>
        </authorList>
    </citation>
    <scope>NUCLEOTIDE SEQUENCE [LARGE SCALE GENOMIC DNA]</scope>
    <source>
        <strain evidence="2">17SD2-17</strain>
    </source>
</reference>
<dbReference type="InterPro" id="IPR036287">
    <property type="entry name" value="Rv1873-like_sf"/>
</dbReference>
<dbReference type="KEGG" id="mets:DK389_15040"/>
<gene>
    <name evidence="1" type="ORF">DK389_15040</name>
</gene>
<dbReference type="AlphaFoldDB" id="A0A2U8W7J2"/>